<evidence type="ECO:0000313" key="2">
    <source>
        <dbReference type="EMBL" id="MZZ14525.1"/>
    </source>
</evidence>
<feature type="domain" description="KilA-N" evidence="1">
    <location>
        <begin position="16"/>
        <end position="116"/>
    </location>
</feature>
<dbReference type="EMBL" id="WXZT01000014">
    <property type="protein sequence ID" value="MZZ14525.1"/>
    <property type="molecule type" value="Genomic_DNA"/>
</dbReference>
<name>A0A6B1YA55_PSEAI</name>
<gene>
    <name evidence="2" type="ORF">GUL26_19940</name>
</gene>
<evidence type="ECO:0000259" key="1">
    <source>
        <dbReference type="PROSITE" id="PS51301"/>
    </source>
</evidence>
<dbReference type="InterPro" id="IPR036887">
    <property type="entry name" value="HTH_APSES_sf"/>
</dbReference>
<dbReference type="Proteomes" id="UP000644192">
    <property type="component" value="Unassembled WGS sequence"/>
</dbReference>
<dbReference type="InterPro" id="IPR018004">
    <property type="entry name" value="KilA/APSES_HTH"/>
</dbReference>
<evidence type="ECO:0000313" key="3">
    <source>
        <dbReference type="Proteomes" id="UP000644192"/>
    </source>
</evidence>
<dbReference type="SUPFAM" id="SSF54616">
    <property type="entry name" value="DNA-binding domain of Mlu1-box binding protein MBP1"/>
    <property type="match status" value="1"/>
</dbReference>
<comment type="caution">
    <text evidence="2">The sequence shown here is derived from an EMBL/GenBank/DDBJ whole genome shotgun (WGS) entry which is preliminary data.</text>
</comment>
<protein>
    <submittedName>
        <fullName evidence="2">DNA-binding protein</fullName>
    </submittedName>
</protein>
<dbReference type="InterPro" id="IPR018877">
    <property type="entry name" value="Phage_P22_Orf201_C"/>
</dbReference>
<sequence>MRFYSPDERGNDMSSNVIPFHYQGKPVRFNSEGWINATDIAAAHGMRLDNWLRNKETEAYIEALARHLNTSDSRDLIRGQRGRGGGTWLHPKLAVAFARWISPDFAVWADLHIDALLRGELTEKQAFDRACKQLEDGRQLASLHGKGLADWKFKKPMLEHRVDEMRDRLQMVLGLEAA</sequence>
<accession>A0A6B1YA55</accession>
<organism evidence="2 3">
    <name type="scientific">Pseudomonas aeruginosa</name>
    <dbReference type="NCBI Taxonomy" id="287"/>
    <lineage>
        <taxon>Bacteria</taxon>
        <taxon>Pseudomonadati</taxon>
        <taxon>Pseudomonadota</taxon>
        <taxon>Gammaproteobacteria</taxon>
        <taxon>Pseudomonadales</taxon>
        <taxon>Pseudomonadaceae</taxon>
        <taxon>Pseudomonas</taxon>
    </lineage>
</organism>
<dbReference type="AlphaFoldDB" id="A0A6B1YA55"/>
<reference evidence="2" key="1">
    <citation type="submission" date="2020-01" db="EMBL/GenBank/DDBJ databases">
        <title>Bacteria Cultured from War Wounds Associated with the Conflict in Eastern Ukraine.</title>
        <authorList>
            <person name="Snesrud E."/>
            <person name="Galac M.R."/>
            <person name="Mc Gann P."/>
            <person name="Valentine K."/>
            <person name="Viacheslav K."/>
        </authorList>
    </citation>
    <scope>NUCLEOTIDE SEQUENCE</scope>
    <source>
        <strain evidence="2">VNMU148</strain>
    </source>
</reference>
<dbReference type="GO" id="GO:0003677">
    <property type="term" value="F:DNA binding"/>
    <property type="evidence" value="ECO:0007669"/>
    <property type="project" value="UniProtKB-KW"/>
</dbReference>
<dbReference type="PROSITE" id="PS51301">
    <property type="entry name" value="KILA_N"/>
    <property type="match status" value="1"/>
</dbReference>
<dbReference type="InterPro" id="IPR017880">
    <property type="entry name" value="KilA_N"/>
</dbReference>
<proteinExistence type="predicted"/>
<keyword evidence="2" id="KW-0238">DNA-binding</keyword>
<dbReference type="Pfam" id="PF04383">
    <property type="entry name" value="KilA-N"/>
    <property type="match status" value="1"/>
</dbReference>
<dbReference type="SMART" id="SM01252">
    <property type="entry name" value="KilA-N"/>
    <property type="match status" value="1"/>
</dbReference>
<dbReference type="Pfam" id="PF10549">
    <property type="entry name" value="ORF11CD3"/>
    <property type="match status" value="1"/>
</dbReference>